<organism evidence="2 3">
    <name type="scientific">Eruca vesicaria subsp. sativa</name>
    <name type="common">Garden rocket</name>
    <name type="synonym">Eruca sativa</name>
    <dbReference type="NCBI Taxonomy" id="29727"/>
    <lineage>
        <taxon>Eukaryota</taxon>
        <taxon>Viridiplantae</taxon>
        <taxon>Streptophyta</taxon>
        <taxon>Embryophyta</taxon>
        <taxon>Tracheophyta</taxon>
        <taxon>Spermatophyta</taxon>
        <taxon>Magnoliopsida</taxon>
        <taxon>eudicotyledons</taxon>
        <taxon>Gunneridae</taxon>
        <taxon>Pentapetalae</taxon>
        <taxon>rosids</taxon>
        <taxon>malvids</taxon>
        <taxon>Brassicales</taxon>
        <taxon>Brassicaceae</taxon>
        <taxon>Brassiceae</taxon>
        <taxon>Eruca</taxon>
    </lineage>
</organism>
<sequence length="231" mass="25698">MLLRENEGDEDGRTRDHRVDQMISVITNDGRNIVGVLKGFDQTTSIILLMNLMNASFPLKGVIGELDEEFDLGGGTCGKRSLLGNDGFHKTNESIVHLLSRIVILFPAAFHNSYDKLIKAMQAELVVDDTEAVVNIYKRPDPTRFGLCTTSVFAFFGSGTLACALQLIKCIRREGVDKLLMTTATNACEGRWANAETYHYLPNKSSTDLVEFQLAALRAFLVEGFELFLKR</sequence>
<reference evidence="2 3" key="1">
    <citation type="submission" date="2022-03" db="EMBL/GenBank/DDBJ databases">
        <authorList>
            <person name="Macdonald S."/>
            <person name="Ahmed S."/>
            <person name="Newling K."/>
        </authorList>
    </citation>
    <scope>NUCLEOTIDE SEQUENCE [LARGE SCALE GENOMIC DNA]</scope>
</reference>
<proteinExistence type="predicted"/>
<name>A0ABC8M8W8_ERUVS</name>
<gene>
    <name evidence="2" type="ORF">ERUC_LOCUS45285</name>
</gene>
<evidence type="ECO:0000313" key="2">
    <source>
        <dbReference type="EMBL" id="CAH8392802.1"/>
    </source>
</evidence>
<evidence type="ECO:0000259" key="1">
    <source>
        <dbReference type="Pfam" id="PF01423"/>
    </source>
</evidence>
<dbReference type="InterPro" id="IPR001163">
    <property type="entry name" value="Sm_dom_euk/arc"/>
</dbReference>
<dbReference type="AlphaFoldDB" id="A0ABC8M8W8"/>
<dbReference type="Pfam" id="PF01423">
    <property type="entry name" value="LSM"/>
    <property type="match status" value="1"/>
</dbReference>
<dbReference type="InterPro" id="IPR010920">
    <property type="entry name" value="LSM_dom_sf"/>
</dbReference>
<evidence type="ECO:0000313" key="3">
    <source>
        <dbReference type="Proteomes" id="UP001642260"/>
    </source>
</evidence>
<dbReference type="SUPFAM" id="SSF50182">
    <property type="entry name" value="Sm-like ribonucleoproteins"/>
    <property type="match status" value="1"/>
</dbReference>
<protein>
    <recommendedName>
        <fullName evidence="1">Sm domain-containing protein</fullName>
    </recommendedName>
</protein>
<comment type="caution">
    <text evidence="2">The sequence shown here is derived from an EMBL/GenBank/DDBJ whole genome shotgun (WGS) entry which is preliminary data.</text>
</comment>
<keyword evidence="3" id="KW-1185">Reference proteome</keyword>
<dbReference type="Gene3D" id="2.30.30.100">
    <property type="match status" value="1"/>
</dbReference>
<dbReference type="EMBL" id="CAKOAT010999224">
    <property type="protein sequence ID" value="CAH8392802.1"/>
    <property type="molecule type" value="Genomic_DNA"/>
</dbReference>
<accession>A0ABC8M8W8</accession>
<feature type="domain" description="Sm" evidence="1">
    <location>
        <begin position="19"/>
        <end position="48"/>
    </location>
</feature>
<dbReference type="Proteomes" id="UP001642260">
    <property type="component" value="Unassembled WGS sequence"/>
</dbReference>